<accession>A0AAV8YXX9</accession>
<comment type="caution">
    <text evidence="1">The sequence shown here is derived from an EMBL/GenBank/DDBJ whole genome shotgun (WGS) entry which is preliminary data.</text>
</comment>
<reference evidence="1" key="1">
    <citation type="journal article" date="2023" name="Insect Mol. Biol.">
        <title>Genome sequencing provides insights into the evolution of gene families encoding plant cell wall-degrading enzymes in longhorned beetles.</title>
        <authorList>
            <person name="Shin N.R."/>
            <person name="Okamura Y."/>
            <person name="Kirsch R."/>
            <person name="Pauchet Y."/>
        </authorList>
    </citation>
    <scope>NUCLEOTIDE SEQUENCE</scope>
    <source>
        <strain evidence="1">AMC_N1</strain>
    </source>
</reference>
<dbReference type="EMBL" id="JAPWTK010000037">
    <property type="protein sequence ID" value="KAJ8955628.1"/>
    <property type="molecule type" value="Genomic_DNA"/>
</dbReference>
<proteinExistence type="predicted"/>
<gene>
    <name evidence="1" type="ORF">NQ318_001459</name>
</gene>
<name>A0AAV8YXX9_9CUCU</name>
<evidence type="ECO:0000313" key="1">
    <source>
        <dbReference type="EMBL" id="KAJ8955628.1"/>
    </source>
</evidence>
<dbReference type="Proteomes" id="UP001162162">
    <property type="component" value="Unassembled WGS sequence"/>
</dbReference>
<dbReference type="AlphaFoldDB" id="A0AAV8YXX9"/>
<organism evidence="1 2">
    <name type="scientific">Aromia moschata</name>
    <dbReference type="NCBI Taxonomy" id="1265417"/>
    <lineage>
        <taxon>Eukaryota</taxon>
        <taxon>Metazoa</taxon>
        <taxon>Ecdysozoa</taxon>
        <taxon>Arthropoda</taxon>
        <taxon>Hexapoda</taxon>
        <taxon>Insecta</taxon>
        <taxon>Pterygota</taxon>
        <taxon>Neoptera</taxon>
        <taxon>Endopterygota</taxon>
        <taxon>Coleoptera</taxon>
        <taxon>Polyphaga</taxon>
        <taxon>Cucujiformia</taxon>
        <taxon>Chrysomeloidea</taxon>
        <taxon>Cerambycidae</taxon>
        <taxon>Cerambycinae</taxon>
        <taxon>Callichromatini</taxon>
        <taxon>Aromia</taxon>
    </lineage>
</organism>
<protein>
    <submittedName>
        <fullName evidence="1">Uncharacterized protein</fullName>
    </submittedName>
</protein>
<sequence length="78" mass="8745">MGPLQSRIRETEKNFNVSEKLPPFSVPRLINYEVWLLNNRTDAAPARCERVATSLNRTVSGDTFPTLSSLDKPVGRSV</sequence>
<evidence type="ECO:0000313" key="2">
    <source>
        <dbReference type="Proteomes" id="UP001162162"/>
    </source>
</evidence>
<keyword evidence="2" id="KW-1185">Reference proteome</keyword>